<keyword evidence="1" id="KW-1133">Transmembrane helix</keyword>
<dbReference type="eggNOG" id="COG3307">
    <property type="taxonomic scope" value="Bacteria"/>
</dbReference>
<dbReference type="STRING" id="633697.EubceDRAFT1_1885"/>
<organism evidence="2 3">
    <name type="scientific">Eubacterium cellulosolvens (strain ATCC 43171 / JCM 9499 / 6)</name>
    <name type="common">Cillobacterium cellulosolvens</name>
    <dbReference type="NCBI Taxonomy" id="633697"/>
    <lineage>
        <taxon>Bacteria</taxon>
        <taxon>Bacillati</taxon>
        <taxon>Bacillota</taxon>
        <taxon>Clostridia</taxon>
        <taxon>Eubacteriales</taxon>
        <taxon>Eubacteriaceae</taxon>
        <taxon>Eubacterium</taxon>
    </lineage>
</organism>
<reference evidence="2 3" key="2">
    <citation type="submission" date="2012-02" db="EMBL/GenBank/DDBJ databases">
        <title>Improved High-Quality Draft sequence of Eubacterium cellulosolvens 6.</title>
        <authorList>
            <consortium name="US DOE Joint Genome Institute"/>
            <person name="Lucas S."/>
            <person name="Han J."/>
            <person name="Lapidus A."/>
            <person name="Cheng J.-F."/>
            <person name="Goodwin L."/>
            <person name="Pitluck S."/>
            <person name="Peters L."/>
            <person name="Mikhailova N."/>
            <person name="Gu W."/>
            <person name="Detter J.C."/>
            <person name="Han C."/>
            <person name="Tapia R."/>
            <person name="Land M."/>
            <person name="Hauser L."/>
            <person name="Kyrpides N."/>
            <person name="Ivanova N."/>
            <person name="Pagani I."/>
            <person name="Johnson E."/>
            <person name="Mukhopadhyay B."/>
            <person name="Anderson I."/>
            <person name="Woyke T."/>
        </authorList>
    </citation>
    <scope>NUCLEOTIDE SEQUENCE [LARGE SCALE GENOMIC DNA]</scope>
    <source>
        <strain evidence="2 3">6</strain>
    </source>
</reference>
<evidence type="ECO:0008006" key="4">
    <source>
        <dbReference type="Google" id="ProtNLM"/>
    </source>
</evidence>
<feature type="transmembrane region" description="Helical" evidence="1">
    <location>
        <begin position="90"/>
        <end position="111"/>
    </location>
</feature>
<feature type="transmembrane region" description="Helical" evidence="1">
    <location>
        <begin position="424"/>
        <end position="442"/>
    </location>
</feature>
<sequence>MTAGIDLHRYEEKSEYIRTGREREYFRQISVLFVFVMYVMPQYFGLPLPFFDLSVWRIMILVVFFNIFAERQRMRDFFYMIYREPLTRVLLPYMIVLTYTMLLRADFNAFFNPFMEIFTMYMLIYMIRYVFGVSGFIRLITICVWILTILGIEESIMEESPFACMETLYGIYTGKFYRSGHYRIMSNAVMSLGYGLMMVTMLPFAVLEEVDDRYRISYLKRPLLVILLIVDVFMTGSRSTLGVFLAELVPLYFLQEKREKKISAAVLGVFFLGFAVVLAVCQKTSFGNYVLLQLAMLVDTVFGTTWSEQFGAATADLVSSSHYREVMKGIWTIDWLNPVLGLGRKRHFAGMVNGFPVYSIDQYYLAEYIRYAWPGVISYCLFLCWSVLIMLLESLRKSAVARAMLVGTVFYLLNLYYVDALQTLKYLYINIAIAVAIAPEYLTENGKMKSRYIKKRWIRELRTCG</sequence>
<name>I5AV37_EUBC6</name>
<feature type="transmembrane region" description="Helical" evidence="1">
    <location>
        <begin position="265"/>
        <end position="286"/>
    </location>
</feature>
<dbReference type="HOGENOM" id="CLU_612149_0_0_9"/>
<gene>
    <name evidence="2" type="ORF">EubceDRAFT1_1885</name>
</gene>
<evidence type="ECO:0000313" key="2">
    <source>
        <dbReference type="EMBL" id="EIM57660.1"/>
    </source>
</evidence>
<proteinExistence type="predicted"/>
<feature type="transmembrane region" description="Helical" evidence="1">
    <location>
        <begin position="50"/>
        <end position="69"/>
    </location>
</feature>
<evidence type="ECO:0000313" key="3">
    <source>
        <dbReference type="Proteomes" id="UP000005753"/>
    </source>
</evidence>
<dbReference type="EMBL" id="CM001487">
    <property type="protein sequence ID" value="EIM57660.1"/>
    <property type="molecule type" value="Genomic_DNA"/>
</dbReference>
<feature type="transmembrane region" description="Helical" evidence="1">
    <location>
        <begin position="226"/>
        <end position="253"/>
    </location>
</feature>
<feature type="transmembrane region" description="Helical" evidence="1">
    <location>
        <begin position="123"/>
        <end position="147"/>
    </location>
</feature>
<protein>
    <recommendedName>
        <fullName evidence="4">O-Antigen ligase</fullName>
    </recommendedName>
</protein>
<dbReference type="Proteomes" id="UP000005753">
    <property type="component" value="Chromosome"/>
</dbReference>
<keyword evidence="1" id="KW-0812">Transmembrane</keyword>
<feature type="transmembrane region" description="Helical" evidence="1">
    <location>
        <begin position="371"/>
        <end position="392"/>
    </location>
</feature>
<feature type="transmembrane region" description="Helical" evidence="1">
    <location>
        <begin position="399"/>
        <end position="418"/>
    </location>
</feature>
<dbReference type="OrthoDB" id="1997323at2"/>
<feature type="transmembrane region" description="Helical" evidence="1">
    <location>
        <begin position="25"/>
        <end position="44"/>
    </location>
</feature>
<reference evidence="2 3" key="1">
    <citation type="submission" date="2010-08" db="EMBL/GenBank/DDBJ databases">
        <authorList>
            <consortium name="US DOE Joint Genome Institute (JGI-PGF)"/>
            <person name="Lucas S."/>
            <person name="Copeland A."/>
            <person name="Lapidus A."/>
            <person name="Cheng J.-F."/>
            <person name="Bruce D."/>
            <person name="Goodwin L."/>
            <person name="Pitluck S."/>
            <person name="Land M.L."/>
            <person name="Hauser L."/>
            <person name="Chang Y.-J."/>
            <person name="Anderson I.J."/>
            <person name="Johnson E."/>
            <person name="Mulhopadhyay B."/>
            <person name="Kyrpides N."/>
            <person name="Woyke T.J."/>
        </authorList>
    </citation>
    <scope>NUCLEOTIDE SEQUENCE [LARGE SCALE GENOMIC DNA]</scope>
    <source>
        <strain evidence="2 3">6</strain>
    </source>
</reference>
<feature type="transmembrane region" description="Helical" evidence="1">
    <location>
        <begin position="184"/>
        <end position="206"/>
    </location>
</feature>
<keyword evidence="3" id="KW-1185">Reference proteome</keyword>
<dbReference type="AlphaFoldDB" id="I5AV37"/>
<accession>I5AV37</accession>
<keyword evidence="1" id="KW-0472">Membrane</keyword>
<evidence type="ECO:0000256" key="1">
    <source>
        <dbReference type="SAM" id="Phobius"/>
    </source>
</evidence>